<dbReference type="AlphaFoldDB" id="A0AAD6XI53"/>
<dbReference type="Proteomes" id="UP001222325">
    <property type="component" value="Unassembled WGS sequence"/>
</dbReference>
<accession>A0AAD6XI53</accession>
<keyword evidence="3" id="KW-1185">Reference proteome</keyword>
<evidence type="ECO:0000313" key="2">
    <source>
        <dbReference type="EMBL" id="KAJ7070277.1"/>
    </source>
</evidence>
<name>A0AAD6XI53_9AGAR</name>
<evidence type="ECO:0000256" key="1">
    <source>
        <dbReference type="SAM" id="MobiDB-lite"/>
    </source>
</evidence>
<gene>
    <name evidence="2" type="ORF">B0H15DRAFT_957788</name>
</gene>
<proteinExistence type="predicted"/>
<organism evidence="2 3">
    <name type="scientific">Mycena belliarum</name>
    <dbReference type="NCBI Taxonomy" id="1033014"/>
    <lineage>
        <taxon>Eukaryota</taxon>
        <taxon>Fungi</taxon>
        <taxon>Dikarya</taxon>
        <taxon>Basidiomycota</taxon>
        <taxon>Agaricomycotina</taxon>
        <taxon>Agaricomycetes</taxon>
        <taxon>Agaricomycetidae</taxon>
        <taxon>Agaricales</taxon>
        <taxon>Marasmiineae</taxon>
        <taxon>Mycenaceae</taxon>
        <taxon>Mycena</taxon>
    </lineage>
</organism>
<sequence length="222" mass="24227">MAPRSPTSREPARHRGTRACQRTLGGPEKLCVRYNGARVASTAAASRWFVMYLREPLASGHVRAGGPSIGSYPSALPRSSPSFVPPCPREGGSRRTDEGRVVGVSRAGRGATRPHACRALQAARRRSTRISLRKTQVAATPTRCPSSFYSPDRSLPRRRILCHRLNNHGMLAFVCPLRARDDPTSVTGGGPPPRRTRRETGVSALTVHFRSRTMPACDPRTP</sequence>
<comment type="caution">
    <text evidence="2">The sequence shown here is derived from an EMBL/GenBank/DDBJ whole genome shotgun (WGS) entry which is preliminary data.</text>
</comment>
<dbReference type="EMBL" id="JARJCN010000133">
    <property type="protein sequence ID" value="KAJ7070277.1"/>
    <property type="molecule type" value="Genomic_DNA"/>
</dbReference>
<evidence type="ECO:0000313" key="3">
    <source>
        <dbReference type="Proteomes" id="UP001222325"/>
    </source>
</evidence>
<feature type="region of interest" description="Disordered" evidence="1">
    <location>
        <begin position="180"/>
        <end position="199"/>
    </location>
</feature>
<reference evidence="2" key="1">
    <citation type="submission" date="2023-03" db="EMBL/GenBank/DDBJ databases">
        <title>Massive genome expansion in bonnet fungi (Mycena s.s.) driven by repeated elements and novel gene families across ecological guilds.</title>
        <authorList>
            <consortium name="Lawrence Berkeley National Laboratory"/>
            <person name="Harder C.B."/>
            <person name="Miyauchi S."/>
            <person name="Viragh M."/>
            <person name="Kuo A."/>
            <person name="Thoen E."/>
            <person name="Andreopoulos B."/>
            <person name="Lu D."/>
            <person name="Skrede I."/>
            <person name="Drula E."/>
            <person name="Henrissat B."/>
            <person name="Morin E."/>
            <person name="Kohler A."/>
            <person name="Barry K."/>
            <person name="LaButti K."/>
            <person name="Morin E."/>
            <person name="Salamov A."/>
            <person name="Lipzen A."/>
            <person name="Mereny Z."/>
            <person name="Hegedus B."/>
            <person name="Baldrian P."/>
            <person name="Stursova M."/>
            <person name="Weitz H."/>
            <person name="Taylor A."/>
            <person name="Grigoriev I.V."/>
            <person name="Nagy L.G."/>
            <person name="Martin F."/>
            <person name="Kauserud H."/>
        </authorList>
    </citation>
    <scope>NUCLEOTIDE SEQUENCE</scope>
    <source>
        <strain evidence="2">CBHHK173m</strain>
    </source>
</reference>
<feature type="region of interest" description="Disordered" evidence="1">
    <location>
        <begin position="72"/>
        <end position="99"/>
    </location>
</feature>
<protein>
    <submittedName>
        <fullName evidence="2">Uncharacterized protein</fullName>
    </submittedName>
</protein>